<protein>
    <submittedName>
        <fullName evidence="7">Membrane-spanning 4-domains subfamily A member 4A-like</fullName>
    </submittedName>
</protein>
<evidence type="ECO:0000313" key="7">
    <source>
        <dbReference type="Ensembl" id="ENSPSIP00000002263.1"/>
    </source>
</evidence>
<dbReference type="Ensembl" id="ENSPSIT00000002270.1">
    <property type="protein sequence ID" value="ENSPSIP00000002263.1"/>
    <property type="gene ID" value="ENSPSIG00000002247.1"/>
</dbReference>
<proteinExistence type="inferred from homology"/>
<keyword evidence="3 6" id="KW-0812">Transmembrane</keyword>
<evidence type="ECO:0000256" key="6">
    <source>
        <dbReference type="SAM" id="Phobius"/>
    </source>
</evidence>
<evidence type="ECO:0000256" key="3">
    <source>
        <dbReference type="ARBA" id="ARBA00022692"/>
    </source>
</evidence>
<feature type="transmembrane region" description="Helical" evidence="6">
    <location>
        <begin position="66"/>
        <end position="84"/>
    </location>
</feature>
<dbReference type="PANTHER" id="PTHR23320:SF128">
    <property type="entry name" value="MEMBRANE-SPANNING 4-DOMAINS SUBFAMILY A MEMBER 4A"/>
    <property type="match status" value="1"/>
</dbReference>
<dbReference type="InterPro" id="IPR030417">
    <property type="entry name" value="MS4A"/>
</dbReference>
<comment type="similarity">
    <text evidence="2">Belongs to the MS4A family.</text>
</comment>
<comment type="subcellular location">
    <subcellularLocation>
        <location evidence="1">Membrane</location>
        <topology evidence="1">Multi-pass membrane protein</topology>
    </subcellularLocation>
</comment>
<dbReference type="AlphaFoldDB" id="K7F2K3"/>
<keyword evidence="5 6" id="KW-0472">Membrane</keyword>
<feature type="transmembrane region" description="Helical" evidence="6">
    <location>
        <begin position="38"/>
        <end position="60"/>
    </location>
</feature>
<dbReference type="OMA" id="CRTMCLR"/>
<reference evidence="8" key="2">
    <citation type="journal article" date="2013" name="Nat. Genet.">
        <title>The draft genomes of soft-shell turtle and green sea turtle yield insights into the development and evolution of the turtle-specific body plan.</title>
        <authorList>
            <person name="Wang Z."/>
            <person name="Pascual-Anaya J."/>
            <person name="Zadissa A."/>
            <person name="Li W."/>
            <person name="Niimura Y."/>
            <person name="Huang Z."/>
            <person name="Li C."/>
            <person name="White S."/>
            <person name="Xiong Z."/>
            <person name="Fang D."/>
            <person name="Wang B."/>
            <person name="Ming Y."/>
            <person name="Chen Y."/>
            <person name="Zheng Y."/>
            <person name="Kuraku S."/>
            <person name="Pignatelli M."/>
            <person name="Herrero J."/>
            <person name="Beal K."/>
            <person name="Nozawa M."/>
            <person name="Li Q."/>
            <person name="Wang J."/>
            <person name="Zhang H."/>
            <person name="Yu L."/>
            <person name="Shigenobu S."/>
            <person name="Wang J."/>
            <person name="Liu J."/>
            <person name="Flicek P."/>
            <person name="Searle S."/>
            <person name="Wang J."/>
            <person name="Kuratani S."/>
            <person name="Yin Y."/>
            <person name="Aken B."/>
            <person name="Zhang G."/>
            <person name="Irie N."/>
        </authorList>
    </citation>
    <scope>NUCLEOTIDE SEQUENCE [LARGE SCALE GENOMIC DNA]</scope>
    <source>
        <strain evidence="8">Daiwa-1</strain>
    </source>
</reference>
<organism evidence="7 8">
    <name type="scientific">Pelodiscus sinensis</name>
    <name type="common">Chinese softshell turtle</name>
    <name type="synonym">Trionyx sinensis</name>
    <dbReference type="NCBI Taxonomy" id="13735"/>
    <lineage>
        <taxon>Eukaryota</taxon>
        <taxon>Metazoa</taxon>
        <taxon>Chordata</taxon>
        <taxon>Craniata</taxon>
        <taxon>Vertebrata</taxon>
        <taxon>Euteleostomi</taxon>
        <taxon>Archelosauria</taxon>
        <taxon>Testudinata</taxon>
        <taxon>Testudines</taxon>
        <taxon>Cryptodira</taxon>
        <taxon>Trionychia</taxon>
        <taxon>Trionychidae</taxon>
        <taxon>Pelodiscus</taxon>
    </lineage>
</organism>
<dbReference type="OrthoDB" id="10071849at2759"/>
<dbReference type="EMBL" id="AGCU01090138">
    <property type="status" value="NOT_ANNOTATED_CDS"/>
    <property type="molecule type" value="Genomic_DNA"/>
</dbReference>
<dbReference type="KEGG" id="pss:102448090"/>
<evidence type="ECO:0000256" key="5">
    <source>
        <dbReference type="ARBA" id="ARBA00023136"/>
    </source>
</evidence>
<keyword evidence="8" id="KW-1185">Reference proteome</keyword>
<dbReference type="InterPro" id="IPR007237">
    <property type="entry name" value="CD20-like"/>
</dbReference>
<name>K7F2K3_PELSI</name>
<accession>K7F2K3</accession>
<dbReference type="EMBL" id="AGCU01090139">
    <property type="status" value="NOT_ANNOTATED_CDS"/>
    <property type="molecule type" value="Genomic_DNA"/>
</dbReference>
<evidence type="ECO:0000256" key="4">
    <source>
        <dbReference type="ARBA" id="ARBA00022989"/>
    </source>
</evidence>
<dbReference type="Pfam" id="PF04103">
    <property type="entry name" value="CD20"/>
    <property type="match status" value="1"/>
</dbReference>
<dbReference type="HOGENOM" id="CLU_091032_4_0_1"/>
<dbReference type="EMBL" id="AGCU01090140">
    <property type="status" value="NOT_ANNOTATED_CDS"/>
    <property type="molecule type" value="Genomic_DNA"/>
</dbReference>
<keyword evidence="4 6" id="KW-1133">Transmembrane helix</keyword>
<dbReference type="Proteomes" id="UP000007267">
    <property type="component" value="Unassembled WGS sequence"/>
</dbReference>
<evidence type="ECO:0000313" key="8">
    <source>
        <dbReference type="Proteomes" id="UP000007267"/>
    </source>
</evidence>
<reference evidence="7" key="3">
    <citation type="submission" date="2025-08" db="UniProtKB">
        <authorList>
            <consortium name="Ensembl"/>
        </authorList>
    </citation>
    <scope>IDENTIFICATION</scope>
</reference>
<evidence type="ECO:0000256" key="2">
    <source>
        <dbReference type="ARBA" id="ARBA00009565"/>
    </source>
</evidence>
<dbReference type="EMBL" id="AGCU01090141">
    <property type="status" value="NOT_ANNOTATED_CDS"/>
    <property type="molecule type" value="Genomic_DNA"/>
</dbReference>
<reference evidence="7" key="4">
    <citation type="submission" date="2025-09" db="UniProtKB">
        <authorList>
            <consortium name="Ensembl"/>
        </authorList>
    </citation>
    <scope>IDENTIFICATION</scope>
</reference>
<reference evidence="8" key="1">
    <citation type="submission" date="2011-10" db="EMBL/GenBank/DDBJ databases">
        <authorList>
            <consortium name="Soft-shell Turtle Genome Consortium"/>
        </authorList>
    </citation>
    <scope>NUCLEOTIDE SEQUENCE [LARGE SCALE GENOMIC DNA]</scope>
    <source>
        <strain evidence="8">Daiwa-1</strain>
    </source>
</reference>
<sequence length="222" mass="23699">MEAGSAGVVVLTQIIPQHPSSASSAPPRPLRKFFQGEPLALGITQILTGIVQVAFGTILILADNHYLFAIQVGTPLWTGMLYIISGSLCVEASKNPKISLMKGMLAMNILSAIMAGVGIILSSLSLVFHAYRSCSWTEHYTSRAPACQVPLDTVFGVAMILLIFTILEFCVSISSATFGCKTLCRDSYSDTSVVIYQNMGPPSALADIAPKSPPPYQDTQTP</sequence>
<dbReference type="GO" id="GO:0016020">
    <property type="term" value="C:membrane"/>
    <property type="evidence" value="ECO:0007669"/>
    <property type="project" value="UniProtKB-SubCell"/>
</dbReference>
<dbReference type="PANTHER" id="PTHR23320">
    <property type="entry name" value="MEMBRANE-SPANNING 4-DOMAINS SUBFAMILY A MS4A -RELATED"/>
    <property type="match status" value="1"/>
</dbReference>
<feature type="transmembrane region" description="Helical" evidence="6">
    <location>
        <begin position="151"/>
        <end position="171"/>
    </location>
</feature>
<feature type="transmembrane region" description="Helical" evidence="6">
    <location>
        <begin position="105"/>
        <end position="131"/>
    </location>
</feature>
<dbReference type="GeneTree" id="ENSGT00940000163727"/>
<dbReference type="eggNOG" id="ENOG502S3XD">
    <property type="taxonomic scope" value="Eukaryota"/>
</dbReference>
<dbReference type="RefSeq" id="XP_006123559.1">
    <property type="nucleotide sequence ID" value="XM_006123497.4"/>
</dbReference>
<evidence type="ECO:0000256" key="1">
    <source>
        <dbReference type="ARBA" id="ARBA00004141"/>
    </source>
</evidence>
<dbReference type="GeneID" id="102448090"/>